<dbReference type="EMBL" id="JBBWWQ010000014">
    <property type="protein sequence ID" value="KAK8930666.1"/>
    <property type="molecule type" value="Genomic_DNA"/>
</dbReference>
<keyword evidence="3" id="KW-1185">Reference proteome</keyword>
<keyword evidence="1" id="KW-0472">Membrane</keyword>
<proteinExistence type="predicted"/>
<dbReference type="Proteomes" id="UP001418222">
    <property type="component" value="Unassembled WGS sequence"/>
</dbReference>
<protein>
    <submittedName>
        <fullName evidence="2">Uncharacterized protein</fullName>
    </submittedName>
</protein>
<keyword evidence="1" id="KW-1133">Transmembrane helix</keyword>
<evidence type="ECO:0000313" key="3">
    <source>
        <dbReference type="Proteomes" id="UP001418222"/>
    </source>
</evidence>
<reference evidence="2 3" key="1">
    <citation type="journal article" date="2022" name="Nat. Plants">
        <title>Genomes of leafy and leafless Platanthera orchids illuminate the evolution of mycoheterotrophy.</title>
        <authorList>
            <person name="Li M.H."/>
            <person name="Liu K.W."/>
            <person name="Li Z."/>
            <person name="Lu H.C."/>
            <person name="Ye Q.L."/>
            <person name="Zhang D."/>
            <person name="Wang J.Y."/>
            <person name="Li Y.F."/>
            <person name="Zhong Z.M."/>
            <person name="Liu X."/>
            <person name="Yu X."/>
            <person name="Liu D.K."/>
            <person name="Tu X.D."/>
            <person name="Liu B."/>
            <person name="Hao Y."/>
            <person name="Liao X.Y."/>
            <person name="Jiang Y.T."/>
            <person name="Sun W.H."/>
            <person name="Chen J."/>
            <person name="Chen Y.Q."/>
            <person name="Ai Y."/>
            <person name="Zhai J.W."/>
            <person name="Wu S.S."/>
            <person name="Zhou Z."/>
            <person name="Hsiao Y.Y."/>
            <person name="Wu W.L."/>
            <person name="Chen Y.Y."/>
            <person name="Lin Y.F."/>
            <person name="Hsu J.L."/>
            <person name="Li C.Y."/>
            <person name="Wang Z.W."/>
            <person name="Zhao X."/>
            <person name="Zhong W.Y."/>
            <person name="Ma X.K."/>
            <person name="Ma L."/>
            <person name="Huang J."/>
            <person name="Chen G.Z."/>
            <person name="Huang M.Z."/>
            <person name="Huang L."/>
            <person name="Peng D.H."/>
            <person name="Luo Y.B."/>
            <person name="Zou S.Q."/>
            <person name="Chen S.P."/>
            <person name="Lan S."/>
            <person name="Tsai W.C."/>
            <person name="Van de Peer Y."/>
            <person name="Liu Z.J."/>
        </authorList>
    </citation>
    <scope>NUCLEOTIDE SEQUENCE [LARGE SCALE GENOMIC DNA]</scope>
    <source>
        <strain evidence="2">Lor287</strain>
    </source>
</reference>
<name>A0AAP0B6L2_9ASPA</name>
<keyword evidence="1" id="KW-0812">Transmembrane</keyword>
<gene>
    <name evidence="2" type="ORF">KSP39_PZI016690</name>
</gene>
<evidence type="ECO:0000256" key="1">
    <source>
        <dbReference type="SAM" id="Phobius"/>
    </source>
</evidence>
<sequence length="357" mass="39509">MNSVFSPLEQSHSIKNKSFNLPKCSSSFLVLSIILTPLILLLLLQPLNPSTIPFFPSPPRPAASLLSNHAISMLRHSITFLPLKDLRLSDHPTDGNTWFMSSVPDSPSSEGEPACIRFPSAATRNRLLCISAADPHDGARNSYALAFPEALPENSTLLPGLTFVADAFYDYSNLWHGVSAITPFVRWHAKNGCAAPARWALFHRGEVRKEMGGWVRTLAEASIGGEVRVVEAAERVSCFEEAVVMRRIGGGMSREKREDAYELMRCRAREYCGLERKEEGMRGSGEIGMTLLFRMGSRSFKNETAVAGVFERECRKVEGCRVTLARPSNLSFCDQCCVLAEIQTLLGAGRQRLLPLF</sequence>
<dbReference type="AlphaFoldDB" id="A0AAP0B6L2"/>
<evidence type="ECO:0000313" key="2">
    <source>
        <dbReference type="EMBL" id="KAK8930666.1"/>
    </source>
</evidence>
<feature type="transmembrane region" description="Helical" evidence="1">
    <location>
        <begin position="21"/>
        <end position="44"/>
    </location>
</feature>
<comment type="caution">
    <text evidence="2">The sequence shown here is derived from an EMBL/GenBank/DDBJ whole genome shotgun (WGS) entry which is preliminary data.</text>
</comment>
<organism evidence="2 3">
    <name type="scientific">Platanthera zijinensis</name>
    <dbReference type="NCBI Taxonomy" id="2320716"/>
    <lineage>
        <taxon>Eukaryota</taxon>
        <taxon>Viridiplantae</taxon>
        <taxon>Streptophyta</taxon>
        <taxon>Embryophyta</taxon>
        <taxon>Tracheophyta</taxon>
        <taxon>Spermatophyta</taxon>
        <taxon>Magnoliopsida</taxon>
        <taxon>Liliopsida</taxon>
        <taxon>Asparagales</taxon>
        <taxon>Orchidaceae</taxon>
        <taxon>Orchidoideae</taxon>
        <taxon>Orchideae</taxon>
        <taxon>Orchidinae</taxon>
        <taxon>Platanthera</taxon>
    </lineage>
</organism>
<accession>A0AAP0B6L2</accession>